<reference evidence="5" key="1">
    <citation type="submission" date="2016-11" db="EMBL/GenBank/DDBJ databases">
        <title>Dehalogenimonas formicexedens sp. nov., a chlorinated alkane respiring bacterium isolated from contaminated groundwater.</title>
        <authorList>
            <person name="Key T.A."/>
            <person name="Bowman K.S."/>
            <person name="Lee I."/>
            <person name="Chun J."/>
            <person name="Albuquerque L."/>
            <person name="da Costa M.S."/>
            <person name="Rainey F.A."/>
            <person name="Moe W.M."/>
        </authorList>
    </citation>
    <scope>NUCLEOTIDE SEQUENCE [LARGE SCALE GENOMIC DNA]</scope>
    <source>
        <strain evidence="5">NSZ-14</strain>
    </source>
</reference>
<dbReference type="InterPro" id="IPR050921">
    <property type="entry name" value="T4SS_GSP_E_ATPase"/>
</dbReference>
<accession>A0A1P8F821</accession>
<proteinExistence type="inferred from homology"/>
<organism evidence="4 5">
    <name type="scientific">Dehalogenimonas formicexedens</name>
    <dbReference type="NCBI Taxonomy" id="1839801"/>
    <lineage>
        <taxon>Bacteria</taxon>
        <taxon>Bacillati</taxon>
        <taxon>Chloroflexota</taxon>
        <taxon>Dehalococcoidia</taxon>
        <taxon>Dehalococcoidales</taxon>
        <taxon>Dehalococcoidaceae</taxon>
        <taxon>Dehalogenimonas</taxon>
    </lineage>
</organism>
<dbReference type="PROSITE" id="PS00662">
    <property type="entry name" value="T2SP_E"/>
    <property type="match status" value="1"/>
</dbReference>
<sequence length="374" mass="41135">MIDVFSLITQARDRGGSDLHLVVDSPPMVRTKGSLEKLNTPPLSSQDTAEALKQLALPGDLDTFQRELELDFGFTMPGVGRLRCNAAQQRGAISLAIRLLPPVIPTIDELELPDICKDLVSRPRGLVIVTGPTGSGKSTTLAAMIQHLNHTEAKHVITIEDPIEYIYPSIKCAVTQRQLGTDTKSFAQALKHVLRQNPDVILVGEMRDLETAAAVLTIAETGHLVLSTSHAPSAHQALERIIDLFPPHERHLAYTRLASLLVGVLCQALVPRHPIDGRIAAVEVLLANTAVRNLIREEKIYQLPNVLRTSRDEGMVSLDDSLVDLYRNQKISRETVFDYCDDPDEVGRLLGGRTKKPDQRRRPPSSGGMISSFL</sequence>
<dbReference type="PANTHER" id="PTHR30486:SF16">
    <property type="entry name" value="TWITCHING MOTILITY PROTEIN PILT"/>
    <property type="match status" value="1"/>
</dbReference>
<feature type="region of interest" description="Disordered" evidence="2">
    <location>
        <begin position="348"/>
        <end position="374"/>
    </location>
</feature>
<dbReference type="CDD" id="cd01131">
    <property type="entry name" value="PilT"/>
    <property type="match status" value="1"/>
</dbReference>
<dbReference type="EMBL" id="CP018258">
    <property type="protein sequence ID" value="APV44621.1"/>
    <property type="molecule type" value="Genomic_DNA"/>
</dbReference>
<dbReference type="GO" id="GO:0005524">
    <property type="term" value="F:ATP binding"/>
    <property type="evidence" value="ECO:0007669"/>
    <property type="project" value="InterPro"/>
</dbReference>
<dbReference type="KEGG" id="dfo:Dform_01293"/>
<dbReference type="STRING" id="1839801.Dform_01293"/>
<dbReference type="Gene3D" id="3.30.450.90">
    <property type="match status" value="1"/>
</dbReference>
<comment type="similarity">
    <text evidence="1">Belongs to the GSP E family.</text>
</comment>
<dbReference type="Proteomes" id="UP000185934">
    <property type="component" value="Chromosome"/>
</dbReference>
<evidence type="ECO:0000256" key="2">
    <source>
        <dbReference type="SAM" id="MobiDB-lite"/>
    </source>
</evidence>
<evidence type="ECO:0000259" key="3">
    <source>
        <dbReference type="PROSITE" id="PS00662"/>
    </source>
</evidence>
<dbReference type="InterPro" id="IPR027417">
    <property type="entry name" value="P-loop_NTPase"/>
</dbReference>
<dbReference type="Pfam" id="PF00437">
    <property type="entry name" value="T2SSE"/>
    <property type="match status" value="1"/>
</dbReference>
<dbReference type="SUPFAM" id="SSF52540">
    <property type="entry name" value="P-loop containing nucleoside triphosphate hydrolases"/>
    <property type="match status" value="1"/>
</dbReference>
<dbReference type="Gene3D" id="3.40.50.300">
    <property type="entry name" value="P-loop containing nucleotide triphosphate hydrolases"/>
    <property type="match status" value="1"/>
</dbReference>
<evidence type="ECO:0000313" key="4">
    <source>
        <dbReference type="EMBL" id="APV44621.1"/>
    </source>
</evidence>
<dbReference type="AlphaFoldDB" id="A0A1P8F821"/>
<dbReference type="PANTHER" id="PTHR30486">
    <property type="entry name" value="TWITCHING MOTILITY PROTEIN PILT"/>
    <property type="match status" value="1"/>
</dbReference>
<evidence type="ECO:0000313" key="5">
    <source>
        <dbReference type="Proteomes" id="UP000185934"/>
    </source>
</evidence>
<gene>
    <name evidence="4" type="ORF">Dform_01293</name>
</gene>
<dbReference type="InterPro" id="IPR001482">
    <property type="entry name" value="T2SS/T4SS_dom"/>
</dbReference>
<dbReference type="SMART" id="SM00382">
    <property type="entry name" value="AAA"/>
    <property type="match status" value="1"/>
</dbReference>
<keyword evidence="5" id="KW-1185">Reference proteome</keyword>
<feature type="domain" description="Bacterial type II secretion system protein E" evidence="3">
    <location>
        <begin position="194"/>
        <end position="208"/>
    </location>
</feature>
<dbReference type="InterPro" id="IPR006321">
    <property type="entry name" value="PilT/PilU"/>
</dbReference>
<protein>
    <submittedName>
        <fullName evidence="4">Twitching motility protein PilT</fullName>
    </submittedName>
</protein>
<evidence type="ECO:0000256" key="1">
    <source>
        <dbReference type="ARBA" id="ARBA00006611"/>
    </source>
</evidence>
<dbReference type="GO" id="GO:0016887">
    <property type="term" value="F:ATP hydrolysis activity"/>
    <property type="evidence" value="ECO:0007669"/>
    <property type="project" value="InterPro"/>
</dbReference>
<name>A0A1P8F821_9CHLR</name>
<dbReference type="NCBIfam" id="TIGR01420">
    <property type="entry name" value="pilT_fam"/>
    <property type="match status" value="1"/>
</dbReference>
<dbReference type="InterPro" id="IPR003593">
    <property type="entry name" value="AAA+_ATPase"/>
</dbReference>